<feature type="transmembrane region" description="Helical" evidence="1">
    <location>
        <begin position="134"/>
        <end position="157"/>
    </location>
</feature>
<feature type="transmembrane region" description="Helical" evidence="1">
    <location>
        <begin position="90"/>
        <end position="113"/>
    </location>
</feature>
<gene>
    <name evidence="2" type="ORF">HC175_05885</name>
</gene>
<accession>A0ABX1CVZ4</accession>
<evidence type="ECO:0000313" key="2">
    <source>
        <dbReference type="EMBL" id="NJW52444.1"/>
    </source>
</evidence>
<name>A0ABX1CVZ4_9FLAO</name>
<proteinExistence type="predicted"/>
<keyword evidence="1" id="KW-0812">Transmembrane</keyword>
<evidence type="ECO:0000256" key="1">
    <source>
        <dbReference type="SAM" id="Phobius"/>
    </source>
</evidence>
<organism evidence="2 3">
    <name type="scientific">Salinimicrobium oceani</name>
    <dbReference type="NCBI Taxonomy" id="2722702"/>
    <lineage>
        <taxon>Bacteria</taxon>
        <taxon>Pseudomonadati</taxon>
        <taxon>Bacteroidota</taxon>
        <taxon>Flavobacteriia</taxon>
        <taxon>Flavobacteriales</taxon>
        <taxon>Flavobacteriaceae</taxon>
        <taxon>Salinimicrobium</taxon>
    </lineage>
</organism>
<keyword evidence="3" id="KW-1185">Reference proteome</keyword>
<keyword evidence="1" id="KW-1133">Transmembrane helix</keyword>
<keyword evidence="1" id="KW-0472">Membrane</keyword>
<comment type="caution">
    <text evidence="2">The sequence shown here is derived from an EMBL/GenBank/DDBJ whole genome shotgun (WGS) entry which is preliminary data.</text>
</comment>
<evidence type="ECO:0000313" key="3">
    <source>
        <dbReference type="Proteomes" id="UP000703674"/>
    </source>
</evidence>
<feature type="transmembrane region" description="Helical" evidence="1">
    <location>
        <begin position="163"/>
        <end position="183"/>
    </location>
</feature>
<dbReference type="Proteomes" id="UP000703674">
    <property type="component" value="Unassembled WGS sequence"/>
</dbReference>
<reference evidence="2 3" key="1">
    <citation type="submission" date="2020-03" db="EMBL/GenBank/DDBJ databases">
        <title>Salinimicrobium sp. nov, isolated from SCS.</title>
        <authorList>
            <person name="Cao W.R."/>
        </authorList>
    </citation>
    <scope>NUCLEOTIDE SEQUENCE [LARGE SCALE GENOMIC DNA]</scope>
    <source>
        <strain evidence="3">J15B91</strain>
    </source>
</reference>
<dbReference type="RefSeq" id="WP_168137569.1">
    <property type="nucleotide sequence ID" value="NZ_JAAVJR010000003.1"/>
</dbReference>
<feature type="transmembrane region" description="Helical" evidence="1">
    <location>
        <begin position="32"/>
        <end position="54"/>
    </location>
</feature>
<protein>
    <submittedName>
        <fullName evidence="2">Uncharacterized protein</fullName>
    </submittedName>
</protein>
<dbReference type="EMBL" id="JAAVJR010000003">
    <property type="protein sequence ID" value="NJW52444.1"/>
    <property type="molecule type" value="Genomic_DNA"/>
</dbReference>
<sequence>MNKIKLTAYDKSIEFSDAKAFLNLMLKQSSKILIFSAGYVLILILIDSIARILLEHLKSSYFEPFNQIHLLIEIINEKFGLKFIDFFKDVIVISAGVLGVIFGLFYTSFLNIITTKYANMHYNISLKMIEQKTIKRYFSLLAIMVISSILFQLTLVFGFNPTLISASIFTFSVIICISSFIYFGRLSMIFFNESILVADILNEAYTIFNRTYKNRKIFYSKASNNSLTSVKSKLEFIKLIIEESSLTNFRNTSLDGISRSLLDFSLFYYRLKQTFPSNRKWHVQIYRHKTWEEATSSEYQVFSNSSRSLFPETIEDFNHIDKLIIQSQFMLFKLIKDDNEKWKVLSQQAKFVQTFSYQMDIDLFDTYFENLYAFLKENLKPNEYKGNISYNLQLVTNFSNLLINYFIGLNYNSSNLITARNIKDLSLKVHSFENFENVTSIPYKLRIWIDEHQNKLKNEKDLLGEIVTPLSYTNNLLKLEFAEIIVKHLSFLVEKSIKLVKEVKDLLLKENKYDLQCLSFLLDSLDIENKTIHGIDVSSNLIAVLTEEEIFVNFDAQKFQKESIKNKIENLNEDLIQGIWEIGYVSADTEIENFPDLFGTVYNILVNNIIEIATSKSPDDLYVFTKSFIRYNFIYINKLERKINSENIQYLSAKIYPLVIDLFEVWSFTFFVLRAGKRNDLIDELIEFWNELFITLKIKEASYWQKLLAIYNYFQNSLMGLGNSSYVREFERKRKFEAYMKEKNFIKSKMVKHHHFPSKVFYSDINDFYLEAIAKSFDDHFGFKGDLDQFFIEYFLRTRIVLKEAKIKETEYGKTLRRVMERN</sequence>